<keyword evidence="1 2" id="KW-0963">Cytoplasm</keyword>
<reference evidence="3" key="1">
    <citation type="submission" date="2020-10" db="EMBL/GenBank/DDBJ databases">
        <authorList>
            <person name="Gilroy R."/>
        </authorList>
    </citation>
    <scope>NUCLEOTIDE SEQUENCE</scope>
    <source>
        <strain evidence="3">1370</strain>
    </source>
</reference>
<name>A0A9D1NRJ5_9FIRM</name>
<evidence type="ECO:0000256" key="2">
    <source>
        <dbReference type="HAMAP-Rule" id="MF_01103"/>
    </source>
</evidence>
<dbReference type="AlphaFoldDB" id="A0A9D1NRJ5"/>
<comment type="similarity">
    <text evidence="2">Belongs to the UPF0291 family.</text>
</comment>
<reference evidence="3" key="2">
    <citation type="journal article" date="2021" name="PeerJ">
        <title>Extensive microbial diversity within the chicken gut microbiome revealed by metagenomics and culture.</title>
        <authorList>
            <person name="Gilroy R."/>
            <person name="Ravi A."/>
            <person name="Getino M."/>
            <person name="Pursley I."/>
            <person name="Horton D.L."/>
            <person name="Alikhan N.F."/>
            <person name="Baker D."/>
            <person name="Gharbi K."/>
            <person name="Hall N."/>
            <person name="Watson M."/>
            <person name="Adriaenssens E.M."/>
            <person name="Foster-Nyarko E."/>
            <person name="Jarju S."/>
            <person name="Secka A."/>
            <person name="Antonio M."/>
            <person name="Oren A."/>
            <person name="Chaudhuri R.R."/>
            <person name="La Ragione R."/>
            <person name="Hildebrand F."/>
            <person name="Pallen M.J."/>
        </authorList>
    </citation>
    <scope>NUCLEOTIDE SEQUENCE</scope>
    <source>
        <strain evidence="3">1370</strain>
    </source>
</reference>
<dbReference type="HAMAP" id="MF_01103">
    <property type="entry name" value="UPF0291"/>
    <property type="match status" value="1"/>
</dbReference>
<evidence type="ECO:0000313" key="4">
    <source>
        <dbReference type="Proteomes" id="UP000823960"/>
    </source>
</evidence>
<comment type="caution">
    <text evidence="3">The sequence shown here is derived from an EMBL/GenBank/DDBJ whole genome shotgun (WGS) entry which is preliminary data.</text>
</comment>
<dbReference type="Gene3D" id="1.10.287.540">
    <property type="entry name" value="Helix hairpin bin"/>
    <property type="match status" value="1"/>
</dbReference>
<accession>A0A9D1NRJ5</accession>
<dbReference type="PANTHER" id="PTHR37300">
    <property type="entry name" value="UPF0291 PROTEIN CBO2609/CLC_2481"/>
    <property type="match status" value="1"/>
</dbReference>
<dbReference type="PANTHER" id="PTHR37300:SF1">
    <property type="entry name" value="UPF0291 PROTEIN YNZC"/>
    <property type="match status" value="1"/>
</dbReference>
<dbReference type="GO" id="GO:0005737">
    <property type="term" value="C:cytoplasm"/>
    <property type="evidence" value="ECO:0007669"/>
    <property type="project" value="UniProtKB-SubCell"/>
</dbReference>
<organism evidence="3 4">
    <name type="scientific">Candidatus Faeciplasma avium</name>
    <dbReference type="NCBI Taxonomy" id="2840798"/>
    <lineage>
        <taxon>Bacteria</taxon>
        <taxon>Bacillati</taxon>
        <taxon>Bacillota</taxon>
        <taxon>Clostridia</taxon>
        <taxon>Eubacteriales</taxon>
        <taxon>Oscillospiraceae</taxon>
        <taxon>Oscillospiraceae incertae sedis</taxon>
        <taxon>Candidatus Faeciplasma</taxon>
    </lineage>
</organism>
<comment type="subcellular location">
    <subcellularLocation>
        <location evidence="2">Cytoplasm</location>
    </subcellularLocation>
</comment>
<dbReference type="EMBL" id="DVOL01000084">
    <property type="protein sequence ID" value="HIV11182.1"/>
    <property type="molecule type" value="Genomic_DNA"/>
</dbReference>
<dbReference type="SUPFAM" id="SSF158221">
    <property type="entry name" value="YnzC-like"/>
    <property type="match status" value="1"/>
</dbReference>
<proteinExistence type="inferred from homology"/>
<evidence type="ECO:0000256" key="1">
    <source>
        <dbReference type="ARBA" id="ARBA00022490"/>
    </source>
</evidence>
<dbReference type="InterPro" id="IPR009242">
    <property type="entry name" value="DUF896"/>
</dbReference>
<dbReference type="Pfam" id="PF05979">
    <property type="entry name" value="DUF896"/>
    <property type="match status" value="1"/>
</dbReference>
<protein>
    <recommendedName>
        <fullName evidence="2">UPF0291 protein IAD28_05785</fullName>
    </recommendedName>
</protein>
<evidence type="ECO:0000313" key="3">
    <source>
        <dbReference type="EMBL" id="HIV11182.1"/>
    </source>
</evidence>
<gene>
    <name evidence="3" type="ORF">IAD28_05785</name>
</gene>
<dbReference type="Proteomes" id="UP000823960">
    <property type="component" value="Unassembled WGS sequence"/>
</dbReference>
<sequence>MKKEKLERINYLAAKKRTVGLTEEEAAEQSRLRNEYREAVLGSLRSALDRVEILEPDGSVRKIRPKEDN</sequence>